<sequence length="67" mass="7439">MFNSEKRRRSRYVITSIWGLLAMVLLSACSYHPARIDPEPPVIIGDGDHRHGDGDFCPPGQAKKGNC</sequence>
<name>A0A1Q8SNR3_9GAMM</name>
<feature type="region of interest" description="Disordered" evidence="1">
    <location>
        <begin position="42"/>
        <end position="67"/>
    </location>
</feature>
<dbReference type="RefSeq" id="WP_075571219.1">
    <property type="nucleotide sequence ID" value="NZ_MSDO01000025.1"/>
</dbReference>
<dbReference type="AlphaFoldDB" id="A0A1Q8SNR3"/>
<comment type="caution">
    <text evidence="3">The sequence shown here is derived from an EMBL/GenBank/DDBJ whole genome shotgun (WGS) entry which is preliminary data.</text>
</comment>
<dbReference type="Proteomes" id="UP000186878">
    <property type="component" value="Unassembled WGS sequence"/>
</dbReference>
<gene>
    <name evidence="3" type="ORF">BTW07_16215</name>
</gene>
<keyword evidence="2" id="KW-0472">Membrane</keyword>
<evidence type="ECO:0000256" key="2">
    <source>
        <dbReference type="SAM" id="Phobius"/>
    </source>
</evidence>
<dbReference type="STRING" id="404433.BTW07_16215"/>
<organism evidence="3 4">
    <name type="scientific">Salinicola socius</name>
    <dbReference type="NCBI Taxonomy" id="404433"/>
    <lineage>
        <taxon>Bacteria</taxon>
        <taxon>Pseudomonadati</taxon>
        <taxon>Pseudomonadota</taxon>
        <taxon>Gammaproteobacteria</taxon>
        <taxon>Oceanospirillales</taxon>
        <taxon>Halomonadaceae</taxon>
        <taxon>Salinicola</taxon>
    </lineage>
</organism>
<evidence type="ECO:0000313" key="4">
    <source>
        <dbReference type="Proteomes" id="UP000186878"/>
    </source>
</evidence>
<keyword evidence="2" id="KW-0812">Transmembrane</keyword>
<accession>A0A1Q8SNR3</accession>
<evidence type="ECO:0000313" key="3">
    <source>
        <dbReference type="EMBL" id="OLO03080.1"/>
    </source>
</evidence>
<reference evidence="3 4" key="1">
    <citation type="submission" date="2016-12" db="EMBL/GenBank/DDBJ databases">
        <title>Draft genome sequences of strains Salinicola socius SMB35, Salinicola sp. MH3R3-1 and Chromohalobacter sp. SMB17 from the Verkhnekamsk potash mining region of Russia.</title>
        <authorList>
            <person name="Mavrodi D.V."/>
            <person name="Olsson B.E."/>
            <person name="Korsakova E.S."/>
            <person name="Pyankova A."/>
            <person name="Mavrodi O.V."/>
            <person name="Plotnikova E.G."/>
        </authorList>
    </citation>
    <scope>NUCLEOTIDE SEQUENCE [LARGE SCALE GENOMIC DNA]</scope>
    <source>
        <strain evidence="3 4">SMB35</strain>
    </source>
</reference>
<dbReference type="EMBL" id="MSDO01000025">
    <property type="protein sequence ID" value="OLO03080.1"/>
    <property type="molecule type" value="Genomic_DNA"/>
</dbReference>
<evidence type="ECO:0000256" key="1">
    <source>
        <dbReference type="SAM" id="MobiDB-lite"/>
    </source>
</evidence>
<keyword evidence="2" id="KW-1133">Transmembrane helix</keyword>
<keyword evidence="4" id="KW-1185">Reference proteome</keyword>
<evidence type="ECO:0008006" key="5">
    <source>
        <dbReference type="Google" id="ProtNLM"/>
    </source>
</evidence>
<dbReference type="OrthoDB" id="8969769at2"/>
<feature type="transmembrane region" description="Helical" evidence="2">
    <location>
        <begin position="12"/>
        <end position="34"/>
    </location>
</feature>
<dbReference type="PROSITE" id="PS51257">
    <property type="entry name" value="PROKAR_LIPOPROTEIN"/>
    <property type="match status" value="1"/>
</dbReference>
<protein>
    <recommendedName>
        <fullName evidence="5">Lipoprotein</fullName>
    </recommendedName>
</protein>
<proteinExistence type="predicted"/>